<comment type="caution">
    <text evidence="1">The sequence shown here is derived from an EMBL/GenBank/DDBJ whole genome shotgun (WGS) entry which is preliminary data.</text>
</comment>
<dbReference type="EMBL" id="PEDL01000012">
    <property type="protein sequence ID" value="PHV70232.1"/>
    <property type="molecule type" value="Genomic_DNA"/>
</dbReference>
<proteinExistence type="predicted"/>
<organism evidence="1 2">
    <name type="scientific">Sporanaerobium hydrogeniformans</name>
    <dbReference type="NCBI Taxonomy" id="3072179"/>
    <lineage>
        <taxon>Bacteria</taxon>
        <taxon>Bacillati</taxon>
        <taxon>Bacillota</taxon>
        <taxon>Clostridia</taxon>
        <taxon>Lachnospirales</taxon>
        <taxon>Lachnospiraceae</taxon>
        <taxon>Sporanaerobium</taxon>
    </lineage>
</organism>
<keyword evidence="2" id="KW-1185">Reference proteome</keyword>
<gene>
    <name evidence="1" type="ORF">CS063_11215</name>
</gene>
<evidence type="ECO:0000313" key="2">
    <source>
        <dbReference type="Proteomes" id="UP000224460"/>
    </source>
</evidence>
<reference evidence="1" key="1">
    <citation type="submission" date="2017-10" db="EMBL/GenBank/DDBJ databases">
        <title>Genome sequence of cellulolytic Lachnospiraceae bacterium XHS1971 isolated from hotspring sediment.</title>
        <authorList>
            <person name="Vasudevan G."/>
            <person name="Joshi A.J."/>
            <person name="Hivarkar S."/>
            <person name="Lanjekar V.B."/>
            <person name="Dhakephalkar P.K."/>
            <person name="Dagar S."/>
        </authorList>
    </citation>
    <scope>NUCLEOTIDE SEQUENCE</scope>
    <source>
        <strain evidence="1">XHS1971</strain>
    </source>
</reference>
<dbReference type="Proteomes" id="UP000224460">
    <property type="component" value="Unassembled WGS sequence"/>
</dbReference>
<sequence length="343" mass="37108">MKLTKKVVLSVLAVGVMMTSMVGCGLSNSAPAQSSQPVVAETTEIAETIDLSQSTLDELTITHVTSPLNVPSIIQKNKNVFVDAFSENGKAIEVNYAEITSGADQTQALASGDVDILYAVGGTSVVLAAANDADIKILNMYSRSPEAFCMYSSDKTIQSAEDLRGKTVAGPVGTNLHQLLVAYLKAADMTIEDIHYVNMSIADAKAALDGGSVDVALLAGPTAYKAKQQDYNLVTNGKGLTDAVIAVAVREDFYNQYKKELEVFVNAQESIIKYISENHNEAMEIVAAELDLDKAAVEEMFTQYDFDIGTTQEDYKAFQNVADFMYETKMIEEPIDTAKLFIK</sequence>
<accession>A0AC61DC88</accession>
<name>A0AC61DC88_9FIRM</name>
<protein>
    <submittedName>
        <fullName evidence="1">ABC transporter substrate-binding protein</fullName>
    </submittedName>
</protein>
<evidence type="ECO:0000313" key="1">
    <source>
        <dbReference type="EMBL" id="PHV70232.1"/>
    </source>
</evidence>